<evidence type="ECO:0000259" key="5">
    <source>
        <dbReference type="Pfam" id="PF08100"/>
    </source>
</evidence>
<dbReference type="PROSITE" id="PS51683">
    <property type="entry name" value="SAM_OMT_II"/>
    <property type="match status" value="1"/>
</dbReference>
<dbReference type="Pfam" id="PF08100">
    <property type="entry name" value="Dimerisation"/>
    <property type="match status" value="1"/>
</dbReference>
<protein>
    <submittedName>
        <fullName evidence="6">Methyltransferase</fullName>
    </submittedName>
</protein>
<dbReference type="PIRSF" id="PIRSF005739">
    <property type="entry name" value="O-mtase"/>
    <property type="match status" value="1"/>
</dbReference>
<dbReference type="FunFam" id="1.10.10.10:FF:000358">
    <property type="entry name" value="Acetylserotonin O-methyltransferase"/>
    <property type="match status" value="1"/>
</dbReference>
<reference evidence="6 7" key="1">
    <citation type="submission" date="2024-05" db="EMBL/GenBank/DDBJ databases">
        <title>Genome sequence of Ponticoccus litoralis KCCM 90028.</title>
        <authorList>
            <person name="Kim J.M."/>
            <person name="Lee J.K."/>
            <person name="Choi B.J."/>
            <person name="Bayburt H."/>
            <person name="Baek J.H."/>
            <person name="Jeon C.O."/>
        </authorList>
    </citation>
    <scope>NUCLEOTIDE SEQUENCE [LARGE SCALE GENOMIC DNA]</scope>
    <source>
        <strain evidence="6 7">KCCM 90028</strain>
    </source>
</reference>
<dbReference type="PANTHER" id="PTHR43712">
    <property type="entry name" value="PUTATIVE (AFU_ORTHOLOGUE AFUA_4G14580)-RELATED"/>
    <property type="match status" value="1"/>
</dbReference>
<keyword evidence="2" id="KW-0808">Transferase</keyword>
<feature type="domain" description="O-methyltransferase dimerisation" evidence="5">
    <location>
        <begin position="12"/>
        <end position="87"/>
    </location>
</feature>
<sequence length="337" mass="35723">MAALETAEQVSDIAFGFMGSKALFAALEVGVFTELSRQPSTAAQLAERTAVDADRAETLLTALAGLGLVVGEGGTYSNAPAAEAFLVKGAKHDFGDYLRLQVGRQMYGLLDQIDHALTDRLPEDATGSYAEWFSDPEQARLYSRSQHAGSLGPARQLLRRVDLSGAHRLLDLGGGTGAFAITLCAANPGLLATIVDFPNVAALGRDYLAEAGLSDRITYVEGNALECGWPGDQDVVLMSYLFSGVPGEAHAGLLRRAYDSLAPGGRLLLHDFVVRADRSGPKLAALWQLQHTAFTPRARSLDAGWLAEALTAAGFTGVEIDDLIPEMTMLAVAHKPA</sequence>
<dbReference type="InterPro" id="IPR016461">
    <property type="entry name" value="COMT-like"/>
</dbReference>
<dbReference type="Pfam" id="PF00891">
    <property type="entry name" value="Methyltransf_2"/>
    <property type="match status" value="1"/>
</dbReference>
<dbReference type="GO" id="GO:0046983">
    <property type="term" value="F:protein dimerization activity"/>
    <property type="evidence" value="ECO:0007669"/>
    <property type="project" value="InterPro"/>
</dbReference>
<dbReference type="SUPFAM" id="SSF46785">
    <property type="entry name" value="Winged helix' DNA-binding domain"/>
    <property type="match status" value="1"/>
</dbReference>
<feature type="domain" description="O-methyltransferase C-terminal" evidence="4">
    <location>
        <begin position="129"/>
        <end position="315"/>
    </location>
</feature>
<dbReference type="Gene3D" id="3.40.50.150">
    <property type="entry name" value="Vaccinia Virus protein VP39"/>
    <property type="match status" value="1"/>
</dbReference>
<dbReference type="PANTHER" id="PTHR43712:SF2">
    <property type="entry name" value="O-METHYLTRANSFERASE CICE"/>
    <property type="match status" value="1"/>
</dbReference>
<evidence type="ECO:0000256" key="3">
    <source>
        <dbReference type="ARBA" id="ARBA00022691"/>
    </source>
</evidence>
<keyword evidence="7" id="KW-1185">Reference proteome</keyword>
<dbReference type="SUPFAM" id="SSF53335">
    <property type="entry name" value="S-adenosyl-L-methionine-dependent methyltransferases"/>
    <property type="match status" value="1"/>
</dbReference>
<dbReference type="Proteomes" id="UP001428774">
    <property type="component" value="Unassembled WGS sequence"/>
</dbReference>
<organism evidence="6 7">
    <name type="scientific">Ponticoccus litoralis</name>
    <dbReference type="NCBI Taxonomy" id="422297"/>
    <lineage>
        <taxon>Bacteria</taxon>
        <taxon>Pseudomonadati</taxon>
        <taxon>Pseudomonadota</taxon>
        <taxon>Alphaproteobacteria</taxon>
        <taxon>Rhodobacterales</taxon>
        <taxon>Roseobacteraceae</taxon>
        <taxon>Ponticoccus</taxon>
    </lineage>
</organism>
<keyword evidence="3" id="KW-0949">S-adenosyl-L-methionine</keyword>
<evidence type="ECO:0000256" key="2">
    <source>
        <dbReference type="ARBA" id="ARBA00022679"/>
    </source>
</evidence>
<name>A0AAW9SH00_9RHOB</name>
<dbReference type="EMBL" id="JBDNCH010000002">
    <property type="protein sequence ID" value="MEN9060043.1"/>
    <property type="molecule type" value="Genomic_DNA"/>
</dbReference>
<dbReference type="GO" id="GO:0008171">
    <property type="term" value="F:O-methyltransferase activity"/>
    <property type="evidence" value="ECO:0007669"/>
    <property type="project" value="InterPro"/>
</dbReference>
<dbReference type="GO" id="GO:0032259">
    <property type="term" value="P:methylation"/>
    <property type="evidence" value="ECO:0007669"/>
    <property type="project" value="UniProtKB-KW"/>
</dbReference>
<comment type="caution">
    <text evidence="6">The sequence shown here is derived from an EMBL/GenBank/DDBJ whole genome shotgun (WGS) entry which is preliminary data.</text>
</comment>
<dbReference type="RefSeq" id="WP_347165196.1">
    <property type="nucleotide sequence ID" value="NZ_JBDNCH010000002.1"/>
</dbReference>
<dbReference type="AlphaFoldDB" id="A0AAW9SH00"/>
<accession>A0AAW9SH00</accession>
<evidence type="ECO:0000259" key="4">
    <source>
        <dbReference type="Pfam" id="PF00891"/>
    </source>
</evidence>
<dbReference type="InterPro" id="IPR012967">
    <property type="entry name" value="COMT_dimerisation"/>
</dbReference>
<dbReference type="InterPro" id="IPR001077">
    <property type="entry name" value="COMT_C"/>
</dbReference>
<keyword evidence="1 6" id="KW-0489">Methyltransferase</keyword>
<dbReference type="InterPro" id="IPR036390">
    <property type="entry name" value="WH_DNA-bd_sf"/>
</dbReference>
<dbReference type="CDD" id="cd02440">
    <property type="entry name" value="AdoMet_MTases"/>
    <property type="match status" value="1"/>
</dbReference>
<evidence type="ECO:0000256" key="1">
    <source>
        <dbReference type="ARBA" id="ARBA00022603"/>
    </source>
</evidence>
<dbReference type="InterPro" id="IPR036388">
    <property type="entry name" value="WH-like_DNA-bd_sf"/>
</dbReference>
<proteinExistence type="predicted"/>
<dbReference type="Gene3D" id="1.10.10.10">
    <property type="entry name" value="Winged helix-like DNA-binding domain superfamily/Winged helix DNA-binding domain"/>
    <property type="match status" value="1"/>
</dbReference>
<evidence type="ECO:0000313" key="7">
    <source>
        <dbReference type="Proteomes" id="UP001428774"/>
    </source>
</evidence>
<gene>
    <name evidence="6" type="ORF">ABFB10_02300</name>
</gene>
<evidence type="ECO:0000313" key="6">
    <source>
        <dbReference type="EMBL" id="MEN9060043.1"/>
    </source>
</evidence>
<dbReference type="InterPro" id="IPR029063">
    <property type="entry name" value="SAM-dependent_MTases_sf"/>
</dbReference>